<evidence type="ECO:0000313" key="9">
    <source>
        <dbReference type="EMBL" id="EPZ14465.1"/>
    </source>
</evidence>
<comment type="similarity">
    <text evidence="2">Belongs to the binding-protein-dependent transport system permease family. FecCD subfamily.</text>
</comment>
<dbReference type="OrthoDB" id="9782305at2"/>
<evidence type="ECO:0000256" key="8">
    <source>
        <dbReference type="SAM" id="Phobius"/>
    </source>
</evidence>
<dbReference type="STRING" id="1348657.M622_05645"/>
<dbReference type="PATRIC" id="fig|1348657.5.peg.3017"/>
<evidence type="ECO:0000256" key="2">
    <source>
        <dbReference type="ARBA" id="ARBA00007935"/>
    </source>
</evidence>
<comment type="subcellular location">
    <subcellularLocation>
        <location evidence="1">Cell membrane</location>
        <topology evidence="1">Multi-pass membrane protein</topology>
    </subcellularLocation>
</comment>
<dbReference type="GO" id="GO:0033214">
    <property type="term" value="P:siderophore-iron import into cell"/>
    <property type="evidence" value="ECO:0007669"/>
    <property type="project" value="TreeGrafter"/>
</dbReference>
<keyword evidence="5 8" id="KW-0812">Transmembrane</keyword>
<evidence type="ECO:0000256" key="7">
    <source>
        <dbReference type="ARBA" id="ARBA00023136"/>
    </source>
</evidence>
<feature type="transmembrane region" description="Helical" evidence="8">
    <location>
        <begin position="290"/>
        <end position="314"/>
    </location>
</feature>
<dbReference type="GO" id="GO:0005886">
    <property type="term" value="C:plasma membrane"/>
    <property type="evidence" value="ECO:0007669"/>
    <property type="project" value="UniProtKB-SubCell"/>
</dbReference>
<keyword evidence="3" id="KW-0813">Transport</keyword>
<evidence type="ECO:0008006" key="11">
    <source>
        <dbReference type="Google" id="ProtNLM"/>
    </source>
</evidence>
<name>S9ZB11_9RHOO</name>
<dbReference type="InterPro" id="IPR000522">
    <property type="entry name" value="ABC_transptr_permease_BtuC"/>
</dbReference>
<gene>
    <name evidence="9" type="ORF">M622_05645</name>
</gene>
<dbReference type="SUPFAM" id="SSF81345">
    <property type="entry name" value="ABC transporter involved in vitamin B12 uptake, BtuC"/>
    <property type="match status" value="1"/>
</dbReference>
<feature type="transmembrane region" description="Helical" evidence="8">
    <location>
        <begin position="320"/>
        <end position="339"/>
    </location>
</feature>
<dbReference type="RefSeq" id="WP_021250418.1">
    <property type="nucleotide sequence ID" value="NZ_ATJV01000081.1"/>
</dbReference>
<evidence type="ECO:0000313" key="10">
    <source>
        <dbReference type="Proteomes" id="UP000015455"/>
    </source>
</evidence>
<evidence type="ECO:0000256" key="4">
    <source>
        <dbReference type="ARBA" id="ARBA00022475"/>
    </source>
</evidence>
<dbReference type="InterPro" id="IPR037294">
    <property type="entry name" value="ABC_BtuC-like"/>
</dbReference>
<keyword evidence="6 8" id="KW-1133">Transmembrane helix</keyword>
<feature type="transmembrane region" description="Helical" evidence="8">
    <location>
        <begin position="130"/>
        <end position="151"/>
    </location>
</feature>
<dbReference type="FunFam" id="1.10.3470.10:FF:000001">
    <property type="entry name" value="Vitamin B12 ABC transporter permease BtuC"/>
    <property type="match status" value="1"/>
</dbReference>
<evidence type="ECO:0000256" key="1">
    <source>
        <dbReference type="ARBA" id="ARBA00004651"/>
    </source>
</evidence>
<dbReference type="Gene3D" id="1.10.3470.10">
    <property type="entry name" value="ABC transporter involved in vitamin B12 uptake, BtuC"/>
    <property type="match status" value="1"/>
</dbReference>
<dbReference type="GO" id="GO:0022857">
    <property type="term" value="F:transmembrane transporter activity"/>
    <property type="evidence" value="ECO:0007669"/>
    <property type="project" value="InterPro"/>
</dbReference>
<evidence type="ECO:0000256" key="3">
    <source>
        <dbReference type="ARBA" id="ARBA00022448"/>
    </source>
</evidence>
<dbReference type="CDD" id="cd06550">
    <property type="entry name" value="TM_ABC_iron-siderophores_like"/>
    <property type="match status" value="1"/>
</dbReference>
<feature type="transmembrane region" description="Helical" evidence="8">
    <location>
        <begin position="75"/>
        <end position="92"/>
    </location>
</feature>
<dbReference type="AlphaFoldDB" id="S9ZB11"/>
<dbReference type="PANTHER" id="PTHR30472">
    <property type="entry name" value="FERRIC ENTEROBACTIN TRANSPORT SYSTEM PERMEASE PROTEIN"/>
    <property type="match status" value="1"/>
</dbReference>
<dbReference type="eggNOG" id="COG0609">
    <property type="taxonomic scope" value="Bacteria"/>
</dbReference>
<protein>
    <recommendedName>
        <fullName evidence="11">ABC transporter permease</fullName>
    </recommendedName>
</protein>
<sequence>MSAAGIRALALNGALALILLTLALVSLTIGPVELAVSEVAAALLPGKEAGSSAAGLSDVLVRQRAIVAEIRLPRVLLAILVGMSLGMSGAALQGLLRNPLAEPGLLGVSSSASLGAVLCLYFGIAQLNPWLLPATAMGCAALATLVLYLIARRGAGNLTLILAGVALSALASALTSLAINLAPNPTDVQDIVLWLLGSLADRSFDDIRLCLPFVIAGLALLGACGRELDALSAGEDEAASLGVNLARLRAQIIVGTALCVGASVAVTGAIGFVGLVVPHMLRRAVGFHPARLLVSSALGGAVLVLAADIVLRMVSGGFELMLGVVTALIGAPFFFALVLRQRMGMA</sequence>
<keyword evidence="10" id="KW-1185">Reference proteome</keyword>
<accession>S9ZB11</accession>
<dbReference type="Proteomes" id="UP000015455">
    <property type="component" value="Unassembled WGS sequence"/>
</dbReference>
<organism evidence="9 10">
    <name type="scientific">Thauera terpenica 58Eu</name>
    <dbReference type="NCBI Taxonomy" id="1348657"/>
    <lineage>
        <taxon>Bacteria</taxon>
        <taxon>Pseudomonadati</taxon>
        <taxon>Pseudomonadota</taxon>
        <taxon>Betaproteobacteria</taxon>
        <taxon>Rhodocyclales</taxon>
        <taxon>Zoogloeaceae</taxon>
        <taxon>Thauera</taxon>
    </lineage>
</organism>
<dbReference type="PANTHER" id="PTHR30472:SF25">
    <property type="entry name" value="ABC TRANSPORTER PERMEASE PROTEIN MJ0876-RELATED"/>
    <property type="match status" value="1"/>
</dbReference>
<keyword evidence="4" id="KW-1003">Cell membrane</keyword>
<feature type="transmembrane region" description="Helical" evidence="8">
    <location>
        <begin position="252"/>
        <end position="278"/>
    </location>
</feature>
<feature type="transmembrane region" description="Helical" evidence="8">
    <location>
        <begin position="158"/>
        <end position="179"/>
    </location>
</feature>
<dbReference type="EMBL" id="ATJV01000081">
    <property type="protein sequence ID" value="EPZ14465.1"/>
    <property type="molecule type" value="Genomic_DNA"/>
</dbReference>
<feature type="transmembrane region" description="Helical" evidence="8">
    <location>
        <begin position="104"/>
        <end position="124"/>
    </location>
</feature>
<evidence type="ECO:0000256" key="5">
    <source>
        <dbReference type="ARBA" id="ARBA00022692"/>
    </source>
</evidence>
<dbReference type="Pfam" id="PF01032">
    <property type="entry name" value="FecCD"/>
    <property type="match status" value="1"/>
</dbReference>
<evidence type="ECO:0000256" key="6">
    <source>
        <dbReference type="ARBA" id="ARBA00022989"/>
    </source>
</evidence>
<proteinExistence type="inferred from homology"/>
<keyword evidence="7 8" id="KW-0472">Membrane</keyword>
<reference evidence="9 10" key="1">
    <citation type="submission" date="2013-06" db="EMBL/GenBank/DDBJ databases">
        <title>Draft genome sequence of Thauera terpenica.</title>
        <authorList>
            <person name="Liu B."/>
            <person name="Frostegard A.H."/>
            <person name="Shapleigh J.P."/>
        </authorList>
    </citation>
    <scope>NUCLEOTIDE SEQUENCE [LARGE SCALE GENOMIC DNA]</scope>
    <source>
        <strain evidence="9 10">58Eu</strain>
    </source>
</reference>
<comment type="caution">
    <text evidence="9">The sequence shown here is derived from an EMBL/GenBank/DDBJ whole genome shotgun (WGS) entry which is preliminary data.</text>
</comment>